<comment type="cofactor">
    <cofactor evidence="1">
        <name>pyridoxal 5'-phosphate</name>
        <dbReference type="ChEBI" id="CHEBI:597326"/>
    </cofactor>
</comment>
<evidence type="ECO:0000256" key="3">
    <source>
        <dbReference type="ARBA" id="ARBA00022898"/>
    </source>
</evidence>
<evidence type="ECO:0000313" key="5">
    <source>
        <dbReference type="EMBL" id="MBB6501016.1"/>
    </source>
</evidence>
<evidence type="ECO:0000256" key="4">
    <source>
        <dbReference type="RuleBase" id="RU003560"/>
    </source>
</evidence>
<dbReference type="InterPro" id="IPR015421">
    <property type="entry name" value="PyrdxlP-dep_Trfase_major"/>
</dbReference>
<dbReference type="CDD" id="cd00610">
    <property type="entry name" value="OAT_like"/>
    <property type="match status" value="1"/>
</dbReference>
<dbReference type="GO" id="GO:0034386">
    <property type="term" value="F:4-aminobutyrate:2-oxoglutarate transaminase activity"/>
    <property type="evidence" value="ECO:0007669"/>
    <property type="project" value="UniProtKB-EC"/>
</dbReference>
<dbReference type="InterPro" id="IPR015422">
    <property type="entry name" value="PyrdxlP-dep_Trfase_small"/>
</dbReference>
<dbReference type="SUPFAM" id="SSF53383">
    <property type="entry name" value="PLP-dependent transferases"/>
    <property type="match status" value="1"/>
</dbReference>
<reference evidence="5 6" key="1">
    <citation type="submission" date="2020-08" db="EMBL/GenBank/DDBJ databases">
        <title>Genomic Encyclopedia of Type Strains, Phase IV (KMG-V): Genome sequencing to study the core and pangenomes of soil and plant-associated prokaryotes.</title>
        <authorList>
            <person name="Whitman W."/>
        </authorList>
    </citation>
    <scope>NUCLEOTIDE SEQUENCE [LARGE SCALE GENOMIC DNA]</scope>
    <source>
        <strain evidence="5 6">M2T3</strain>
    </source>
</reference>
<comment type="caution">
    <text evidence="5">The sequence shown here is derived from an EMBL/GenBank/DDBJ whole genome shotgun (WGS) entry which is preliminary data.</text>
</comment>
<protein>
    <submittedName>
        <fullName evidence="5">4-aminobutyrate aminotransferase</fullName>
        <ecNumber evidence="5">2.6.1.19</ecNumber>
    </submittedName>
</protein>
<comment type="similarity">
    <text evidence="2 4">Belongs to the class-III pyridoxal-phosphate-dependent aminotransferase family.</text>
</comment>
<evidence type="ECO:0000256" key="1">
    <source>
        <dbReference type="ARBA" id="ARBA00001933"/>
    </source>
</evidence>
<dbReference type="GO" id="GO:0030170">
    <property type="term" value="F:pyridoxal phosphate binding"/>
    <property type="evidence" value="ECO:0007669"/>
    <property type="project" value="InterPro"/>
</dbReference>
<keyword evidence="3 4" id="KW-0663">Pyridoxal phosphate</keyword>
<dbReference type="PIRSF" id="PIRSF000521">
    <property type="entry name" value="Transaminase_4ab_Lys_Orn"/>
    <property type="match status" value="1"/>
</dbReference>
<dbReference type="Pfam" id="PF00202">
    <property type="entry name" value="Aminotran_3"/>
    <property type="match status" value="1"/>
</dbReference>
<dbReference type="InterPro" id="IPR049704">
    <property type="entry name" value="Aminotrans_3_PPA_site"/>
</dbReference>
<dbReference type="EC" id="2.6.1.19" evidence="5"/>
<dbReference type="Gene3D" id="3.40.640.10">
    <property type="entry name" value="Type I PLP-dependent aspartate aminotransferase-like (Major domain)"/>
    <property type="match status" value="1"/>
</dbReference>
<organism evidence="5 6">
    <name type="scientific">Pedobacter cryoconitis</name>
    <dbReference type="NCBI Taxonomy" id="188932"/>
    <lineage>
        <taxon>Bacteria</taxon>
        <taxon>Pseudomonadati</taxon>
        <taxon>Bacteroidota</taxon>
        <taxon>Sphingobacteriia</taxon>
        <taxon>Sphingobacteriales</taxon>
        <taxon>Sphingobacteriaceae</taxon>
        <taxon>Pedobacter</taxon>
    </lineage>
</organism>
<dbReference type="PANTHER" id="PTHR43094">
    <property type="entry name" value="AMINOTRANSFERASE"/>
    <property type="match status" value="1"/>
</dbReference>
<dbReference type="EMBL" id="JACHCC010000008">
    <property type="protein sequence ID" value="MBB6501016.1"/>
    <property type="molecule type" value="Genomic_DNA"/>
</dbReference>
<sequence>MSNNVTFTKGSGIRLYTPENEEYIDGASGTFNLSLGYSHPELVEVLKQQVENLIHVSSAFTAELAQQVLDCILDEAPEYITDGWMRDIIGSTANEGAVKIANKFNGKNEVVSLSLSHHGQTLYTTNISGNAFRRKSFSNTISTKNAIVPAPYCYRCPFSAKGPDQCGFLCAEAIYDYVEYGSSGNVSAMIMEPILGNGGNIMPPEGYFEKVRQICDELEITLIADEVQTGIGRTGYMFASEHYDIKPDIITLAKGLGGIGIPAAAILYKPEYAVLEKFEHSYTSGGNLLSLAASKKTMEVVTREGFLENVRSSGIVLGELLNKLKENYPHIIGDVRGIGYMWGLEIIAKDGVPDPVLTNKIIEVAFEDHSLILRSSRYGFGNVVKVRPALTATVDDIEEIYSRLNKIFSQL</sequence>
<evidence type="ECO:0000256" key="2">
    <source>
        <dbReference type="ARBA" id="ARBA00008954"/>
    </source>
</evidence>
<keyword evidence="5" id="KW-0032">Aminotransferase</keyword>
<keyword evidence="5" id="KW-0808">Transferase</keyword>
<dbReference type="PROSITE" id="PS00600">
    <property type="entry name" value="AA_TRANSFER_CLASS_3"/>
    <property type="match status" value="1"/>
</dbReference>
<gene>
    <name evidence="5" type="ORF">HDF25_003179</name>
</gene>
<dbReference type="InterPro" id="IPR015424">
    <property type="entry name" value="PyrdxlP-dep_Trfase"/>
</dbReference>
<dbReference type="PANTHER" id="PTHR43094:SF1">
    <property type="entry name" value="AMINOTRANSFERASE CLASS-III"/>
    <property type="match status" value="1"/>
</dbReference>
<proteinExistence type="inferred from homology"/>
<dbReference type="Gene3D" id="3.90.1150.10">
    <property type="entry name" value="Aspartate Aminotransferase, domain 1"/>
    <property type="match status" value="1"/>
</dbReference>
<dbReference type="RefSeq" id="WP_184626364.1">
    <property type="nucleotide sequence ID" value="NZ_JACHCC010000008.1"/>
</dbReference>
<name>A0A7X0MJH8_9SPHI</name>
<dbReference type="Proteomes" id="UP000521017">
    <property type="component" value="Unassembled WGS sequence"/>
</dbReference>
<dbReference type="AlphaFoldDB" id="A0A7X0MJH8"/>
<dbReference type="InterPro" id="IPR005814">
    <property type="entry name" value="Aminotrans_3"/>
</dbReference>
<evidence type="ECO:0000313" key="6">
    <source>
        <dbReference type="Proteomes" id="UP000521017"/>
    </source>
</evidence>
<accession>A0A7X0MJH8</accession>